<gene>
    <name evidence="2" type="ORF">ACFL6M_01870</name>
</gene>
<feature type="region of interest" description="Disordered" evidence="1">
    <location>
        <begin position="287"/>
        <end position="332"/>
    </location>
</feature>
<dbReference type="EMBL" id="JBHPKH010000011">
    <property type="protein sequence ID" value="MFC1572323.1"/>
    <property type="molecule type" value="Genomic_DNA"/>
</dbReference>
<keyword evidence="3" id="KW-1185">Reference proteome</keyword>
<evidence type="ECO:0000256" key="1">
    <source>
        <dbReference type="SAM" id="MobiDB-lite"/>
    </source>
</evidence>
<evidence type="ECO:0000313" key="3">
    <source>
        <dbReference type="Proteomes" id="UP001593833"/>
    </source>
</evidence>
<proteinExistence type="predicted"/>
<dbReference type="Proteomes" id="UP001593833">
    <property type="component" value="Unassembled WGS sequence"/>
</dbReference>
<accession>A0ABV6YJ31</accession>
<protein>
    <submittedName>
        <fullName evidence="2">Uncharacterized protein</fullName>
    </submittedName>
</protein>
<evidence type="ECO:0000313" key="2">
    <source>
        <dbReference type="EMBL" id="MFC1572323.1"/>
    </source>
</evidence>
<feature type="compositionally biased region" description="Basic and acidic residues" evidence="1">
    <location>
        <begin position="287"/>
        <end position="306"/>
    </location>
</feature>
<sequence>MRCAFRNLDTKGWAAIALAVLLVAIPRPILAQAKEISADALNLEEALGLYGSDASSDGKRLRDASERAQSLGIQEDLLTRLLHESFEYGGDGAQTVAILEHTLRVLEQNLPVQLIVDRYLQGMAKGVAFDRIRSVTNALETRLLDAAVEIDVVYMGIDEPESRQDRSTLIDHTAYAFGAGVSKETLRRTLQLVSDSGQGIDAAGAVVVSVGLLVSSGMDPDRSFEVVETGWTHGYRGGDLEHLCHDLGALSSQEKDTSGEVVDQFLNRIRGREDRDRILHDLDAMHGRLGDGHHLPGSRPGDDPTKMHGPGGPPDNPGHQDDRGHHGGGKGR</sequence>
<organism evidence="2 3">
    <name type="scientific">Eiseniibacteriota bacterium</name>
    <dbReference type="NCBI Taxonomy" id="2212470"/>
    <lineage>
        <taxon>Bacteria</taxon>
        <taxon>Candidatus Eiseniibacteriota</taxon>
    </lineage>
</organism>
<comment type="caution">
    <text evidence="2">The sequence shown here is derived from an EMBL/GenBank/DDBJ whole genome shotgun (WGS) entry which is preliminary data.</text>
</comment>
<name>A0ABV6YJ31_UNCEI</name>
<reference evidence="2 3" key="1">
    <citation type="submission" date="2024-09" db="EMBL/GenBank/DDBJ databases">
        <authorList>
            <person name="D'Angelo T."/>
        </authorList>
    </citation>
    <scope>NUCLEOTIDE SEQUENCE [LARGE SCALE GENOMIC DNA]</scope>
    <source>
        <strain evidence="2">SAG AM-320-E07</strain>
    </source>
</reference>